<dbReference type="Pfam" id="PF00202">
    <property type="entry name" value="Aminotran_3"/>
    <property type="match status" value="1"/>
</dbReference>
<keyword evidence="2 8" id="KW-0032">Aminotransferase</keyword>
<dbReference type="Gene3D" id="3.40.640.10">
    <property type="entry name" value="Type I PLP-dependent aspartate aminotransferase-like (Major domain)"/>
    <property type="match status" value="1"/>
</dbReference>
<dbReference type="SUPFAM" id="SSF53383">
    <property type="entry name" value="PLP-dependent transferases"/>
    <property type="match status" value="1"/>
</dbReference>
<protein>
    <submittedName>
        <fullName evidence="8">Acetylornithine aminotransferase/acetylornithine/N-succinyldiaminopimelate aminotransferase</fullName>
    </submittedName>
</protein>
<comment type="caution">
    <text evidence="8">The sequence shown here is derived from an EMBL/GenBank/DDBJ whole genome shotgun (WGS) entry which is preliminary data.</text>
</comment>
<dbReference type="AlphaFoldDB" id="A0A4R1RFR5"/>
<dbReference type="GO" id="GO:0006526">
    <property type="term" value="P:L-arginine biosynthetic process"/>
    <property type="evidence" value="ECO:0007669"/>
    <property type="project" value="UniProtKB-ARBA"/>
</dbReference>
<dbReference type="NCBIfam" id="NF002325">
    <property type="entry name" value="PRK01278.1"/>
    <property type="match status" value="1"/>
</dbReference>
<keyword evidence="4 8" id="KW-0808">Transferase</keyword>
<comment type="pathway">
    <text evidence="6">Amino-acid biosynthesis.</text>
</comment>
<accession>A0A4R1RFR5</accession>
<dbReference type="InterPro" id="IPR049704">
    <property type="entry name" value="Aminotrans_3_PPA_site"/>
</dbReference>
<dbReference type="FunFam" id="3.40.640.10:FF:000004">
    <property type="entry name" value="Acetylornithine aminotransferase"/>
    <property type="match status" value="1"/>
</dbReference>
<dbReference type="OrthoDB" id="9807885at2"/>
<keyword evidence="3" id="KW-0028">Amino-acid biosynthesis</keyword>
<dbReference type="Gene3D" id="3.90.1150.10">
    <property type="entry name" value="Aspartate Aminotransferase, domain 1"/>
    <property type="match status" value="1"/>
</dbReference>
<dbReference type="Proteomes" id="UP000295008">
    <property type="component" value="Unassembled WGS sequence"/>
</dbReference>
<gene>
    <name evidence="8" type="ORF">EDC14_101880</name>
</gene>
<evidence type="ECO:0000256" key="4">
    <source>
        <dbReference type="ARBA" id="ARBA00022679"/>
    </source>
</evidence>
<evidence type="ECO:0000313" key="9">
    <source>
        <dbReference type="Proteomes" id="UP000295008"/>
    </source>
</evidence>
<dbReference type="EMBL" id="SLUN01000018">
    <property type="protein sequence ID" value="TCL64781.1"/>
    <property type="molecule type" value="Genomic_DNA"/>
</dbReference>
<dbReference type="InterPro" id="IPR005814">
    <property type="entry name" value="Aminotrans_3"/>
</dbReference>
<evidence type="ECO:0000256" key="5">
    <source>
        <dbReference type="ARBA" id="ARBA00022898"/>
    </source>
</evidence>
<evidence type="ECO:0000256" key="1">
    <source>
        <dbReference type="ARBA" id="ARBA00001933"/>
    </source>
</evidence>
<dbReference type="InterPro" id="IPR015422">
    <property type="entry name" value="PyrdxlP-dep_Trfase_small"/>
</dbReference>
<sequence>MSNSSLLELGQPAVMKNVGRLPVVFTRGEGSRLWDADGKEYLDLLTGISVHNFGHSHPAITEALVRQAGKIIHVSNYFYLEEQVKLAAALTKLTGFQQVFFSNSGAEANEAALKLARKYGKVHLDGKYQIVTARDSFHGRTFGALSATGQPKYQASFQPVVRGFVYAPMNDLDAWKTAIGDQSCAILIELVQGEGGVVPADPEFIAGLVAFCRERRVLVMVDEVQTGFGRTGKYFAYEHFHFRPDVITVAKTLGGGIPCGALLVDERANLFEPGDHSTTIGGGAMAFAAGLAVLDLLQEPGLMAEVIRKGRHIQDTWEEWRKELPVIKGSRGIGMMLALDLNIPSKPVMLKCLERGLVVNAVTDTAIRILPALNIPPAELDEALAIMKQVLREFS</sequence>
<dbReference type="InterPro" id="IPR015421">
    <property type="entry name" value="PyrdxlP-dep_Trfase_major"/>
</dbReference>
<organism evidence="8 9">
    <name type="scientific">Hydrogenispora ethanolica</name>
    <dbReference type="NCBI Taxonomy" id="1082276"/>
    <lineage>
        <taxon>Bacteria</taxon>
        <taxon>Bacillati</taxon>
        <taxon>Bacillota</taxon>
        <taxon>Hydrogenispora</taxon>
    </lineage>
</organism>
<dbReference type="CDD" id="cd00610">
    <property type="entry name" value="OAT_like"/>
    <property type="match status" value="1"/>
</dbReference>
<dbReference type="GO" id="GO:0030170">
    <property type="term" value="F:pyridoxal phosphate binding"/>
    <property type="evidence" value="ECO:0007669"/>
    <property type="project" value="InterPro"/>
</dbReference>
<dbReference type="GO" id="GO:0008483">
    <property type="term" value="F:transaminase activity"/>
    <property type="evidence" value="ECO:0007669"/>
    <property type="project" value="UniProtKB-KW"/>
</dbReference>
<dbReference type="InterPro" id="IPR050103">
    <property type="entry name" value="Class-III_PLP-dep_AT"/>
</dbReference>
<evidence type="ECO:0000313" key="8">
    <source>
        <dbReference type="EMBL" id="TCL64781.1"/>
    </source>
</evidence>
<evidence type="ECO:0000256" key="7">
    <source>
        <dbReference type="RuleBase" id="RU003560"/>
    </source>
</evidence>
<dbReference type="PANTHER" id="PTHR11986">
    <property type="entry name" value="AMINOTRANSFERASE CLASS III"/>
    <property type="match status" value="1"/>
</dbReference>
<reference evidence="8 9" key="1">
    <citation type="submission" date="2019-03" db="EMBL/GenBank/DDBJ databases">
        <title>Genomic Encyclopedia of Type Strains, Phase IV (KMG-IV): sequencing the most valuable type-strain genomes for metagenomic binning, comparative biology and taxonomic classification.</title>
        <authorList>
            <person name="Goeker M."/>
        </authorList>
    </citation>
    <scope>NUCLEOTIDE SEQUENCE [LARGE SCALE GENOMIC DNA]</scope>
    <source>
        <strain evidence="8 9">LX-B</strain>
    </source>
</reference>
<dbReference type="GO" id="GO:0042802">
    <property type="term" value="F:identical protein binding"/>
    <property type="evidence" value="ECO:0007669"/>
    <property type="project" value="TreeGrafter"/>
</dbReference>
<evidence type="ECO:0000256" key="3">
    <source>
        <dbReference type="ARBA" id="ARBA00022605"/>
    </source>
</evidence>
<dbReference type="NCBIfam" id="TIGR00707">
    <property type="entry name" value="argD"/>
    <property type="match status" value="1"/>
</dbReference>
<evidence type="ECO:0000256" key="2">
    <source>
        <dbReference type="ARBA" id="ARBA00022576"/>
    </source>
</evidence>
<dbReference type="RefSeq" id="WP_132015106.1">
    <property type="nucleotide sequence ID" value="NZ_SLUN01000018.1"/>
</dbReference>
<dbReference type="PROSITE" id="PS00600">
    <property type="entry name" value="AA_TRANSFER_CLASS_3"/>
    <property type="match status" value="1"/>
</dbReference>
<dbReference type="PANTHER" id="PTHR11986:SF79">
    <property type="entry name" value="ACETYLORNITHINE AMINOTRANSFERASE, MITOCHONDRIAL"/>
    <property type="match status" value="1"/>
</dbReference>
<name>A0A4R1RFR5_HYDET</name>
<keyword evidence="5 7" id="KW-0663">Pyridoxal phosphate</keyword>
<comment type="cofactor">
    <cofactor evidence="1">
        <name>pyridoxal 5'-phosphate</name>
        <dbReference type="ChEBI" id="CHEBI:597326"/>
    </cofactor>
</comment>
<evidence type="ECO:0000256" key="6">
    <source>
        <dbReference type="ARBA" id="ARBA00029440"/>
    </source>
</evidence>
<dbReference type="InterPro" id="IPR015424">
    <property type="entry name" value="PyrdxlP-dep_Trfase"/>
</dbReference>
<proteinExistence type="inferred from homology"/>
<dbReference type="PIRSF" id="PIRSF000521">
    <property type="entry name" value="Transaminase_4ab_Lys_Orn"/>
    <property type="match status" value="1"/>
</dbReference>
<comment type="similarity">
    <text evidence="7">Belongs to the class-III pyridoxal-phosphate-dependent aminotransferase family.</text>
</comment>
<keyword evidence="9" id="KW-1185">Reference proteome</keyword>
<dbReference type="InterPro" id="IPR004636">
    <property type="entry name" value="AcOrn/SuccOrn_fam"/>
</dbReference>